<dbReference type="EMBL" id="PVWP01000008">
    <property type="protein sequence ID" value="PSB36668.1"/>
    <property type="molecule type" value="Genomic_DNA"/>
</dbReference>
<comment type="caution">
    <text evidence="2">The sequence shown here is derived from an EMBL/GenBank/DDBJ whole genome shotgun (WGS) entry which is preliminary data.</text>
</comment>
<accession>A0ABX5F5N2</accession>
<dbReference type="Pfam" id="PF00583">
    <property type="entry name" value="Acetyltransf_1"/>
    <property type="match status" value="1"/>
</dbReference>
<dbReference type="Gene3D" id="3.40.630.30">
    <property type="match status" value="1"/>
</dbReference>
<dbReference type="PANTHER" id="PTHR43415">
    <property type="entry name" value="SPERMIDINE N(1)-ACETYLTRANSFERASE"/>
    <property type="match status" value="1"/>
</dbReference>
<evidence type="ECO:0000313" key="2">
    <source>
        <dbReference type="EMBL" id="PSB36668.1"/>
    </source>
</evidence>
<feature type="domain" description="N-acetyltransferase" evidence="1">
    <location>
        <begin position="15"/>
        <end position="164"/>
    </location>
</feature>
<evidence type="ECO:0000313" key="3">
    <source>
        <dbReference type="Proteomes" id="UP000238218"/>
    </source>
</evidence>
<name>A0ABX5F5N2_9CHRO</name>
<protein>
    <recommendedName>
        <fullName evidence="1">N-acetyltransferase domain-containing protein</fullName>
    </recommendedName>
</protein>
<dbReference type="PROSITE" id="PS51186">
    <property type="entry name" value="GNAT"/>
    <property type="match status" value="1"/>
</dbReference>
<proteinExistence type="predicted"/>
<dbReference type="RefSeq" id="WP_106222054.1">
    <property type="nucleotide sequence ID" value="NZ_PVWP01000008.1"/>
</dbReference>
<reference evidence="2 3" key="1">
    <citation type="submission" date="2018-03" db="EMBL/GenBank/DDBJ databases">
        <title>The ancient ancestry and fast evolution of plastids.</title>
        <authorList>
            <person name="Moore K.R."/>
            <person name="Magnabosco C."/>
            <person name="Momper L."/>
            <person name="Gold D.A."/>
            <person name="Bosak T."/>
            <person name="Fournier G.P."/>
        </authorList>
    </citation>
    <scope>NUCLEOTIDE SEQUENCE [LARGE SCALE GENOMIC DNA]</scope>
    <source>
        <strain evidence="2 3">CCALA 015</strain>
    </source>
</reference>
<gene>
    <name evidence="2" type="ORF">C7B81_12060</name>
</gene>
<organism evidence="2 3">
    <name type="scientific">Aphanothece cf. minutissima CCALA 015</name>
    <dbReference type="NCBI Taxonomy" id="2107695"/>
    <lineage>
        <taxon>Bacteria</taxon>
        <taxon>Bacillati</taxon>
        <taxon>Cyanobacteriota</taxon>
        <taxon>Cyanophyceae</taxon>
        <taxon>Oscillatoriophycideae</taxon>
        <taxon>Chroococcales</taxon>
        <taxon>Aphanothecaceae</taxon>
        <taxon>Aphanothece</taxon>
    </lineage>
</organism>
<dbReference type="Proteomes" id="UP000238218">
    <property type="component" value="Unassembled WGS sequence"/>
</dbReference>
<dbReference type="PANTHER" id="PTHR43415:SF3">
    <property type="entry name" value="GNAT-FAMILY ACETYLTRANSFERASE"/>
    <property type="match status" value="1"/>
</dbReference>
<sequence>MTLQLRRYIPHADEEVLRELRTDIPLQHRLLAHPDPEATVDVQAWVSRRETMGWFRVIELDGRSTAGFVQLTDLHGLDRYAWVGIALHPRWQGSGWGRRAMVALAEESRVHLGLRKLMLQVRSDNQIALHLYASIGYRMVGHLKQHYFDGNHYHDVTMMEMLLETV</sequence>
<dbReference type="SUPFAM" id="SSF55729">
    <property type="entry name" value="Acyl-CoA N-acyltransferases (Nat)"/>
    <property type="match status" value="1"/>
</dbReference>
<dbReference type="CDD" id="cd04301">
    <property type="entry name" value="NAT_SF"/>
    <property type="match status" value="1"/>
</dbReference>
<evidence type="ECO:0000259" key="1">
    <source>
        <dbReference type="PROSITE" id="PS51186"/>
    </source>
</evidence>
<keyword evidence="3" id="KW-1185">Reference proteome</keyword>
<dbReference type="InterPro" id="IPR000182">
    <property type="entry name" value="GNAT_dom"/>
</dbReference>
<dbReference type="InterPro" id="IPR016181">
    <property type="entry name" value="Acyl_CoA_acyltransferase"/>
</dbReference>